<organism evidence="12 13">
    <name type="scientific">Scyliorhinus torazame</name>
    <name type="common">Cloudy catshark</name>
    <name type="synonym">Catulus torazame</name>
    <dbReference type="NCBI Taxonomy" id="75743"/>
    <lineage>
        <taxon>Eukaryota</taxon>
        <taxon>Metazoa</taxon>
        <taxon>Chordata</taxon>
        <taxon>Craniata</taxon>
        <taxon>Vertebrata</taxon>
        <taxon>Chondrichthyes</taxon>
        <taxon>Elasmobranchii</taxon>
        <taxon>Galeomorphii</taxon>
        <taxon>Galeoidea</taxon>
        <taxon>Carcharhiniformes</taxon>
        <taxon>Scyliorhinidae</taxon>
        <taxon>Scyliorhinus</taxon>
    </lineage>
</organism>
<evidence type="ECO:0000313" key="12">
    <source>
        <dbReference type="EMBL" id="GCB79735.1"/>
    </source>
</evidence>
<evidence type="ECO:0000256" key="8">
    <source>
        <dbReference type="ARBA" id="ARBA00023170"/>
    </source>
</evidence>
<evidence type="ECO:0000256" key="7">
    <source>
        <dbReference type="ARBA" id="ARBA00023136"/>
    </source>
</evidence>
<evidence type="ECO:0000313" key="13">
    <source>
        <dbReference type="Proteomes" id="UP000288216"/>
    </source>
</evidence>
<evidence type="ECO:0000256" key="10">
    <source>
        <dbReference type="ARBA" id="ARBA00023224"/>
    </source>
</evidence>
<dbReference type="InterPro" id="IPR000337">
    <property type="entry name" value="GPCR_3"/>
</dbReference>
<evidence type="ECO:0000259" key="11">
    <source>
        <dbReference type="Pfam" id="PF01094"/>
    </source>
</evidence>
<dbReference type="GO" id="GO:0004930">
    <property type="term" value="F:G protein-coupled receptor activity"/>
    <property type="evidence" value="ECO:0007669"/>
    <property type="project" value="UniProtKB-KW"/>
</dbReference>
<dbReference type="AlphaFoldDB" id="A0A401Q2X7"/>
<dbReference type="PANTHER" id="PTHR24061:SF3">
    <property type="entry name" value="TASTE RECEPTOR TYPE 1 MEMBER 1"/>
    <property type="match status" value="1"/>
</dbReference>
<keyword evidence="8" id="KW-0675">Receptor</keyword>
<keyword evidence="9" id="KW-0325">Glycoprotein</keyword>
<dbReference type="InterPro" id="IPR001828">
    <property type="entry name" value="ANF_lig-bd_rcpt"/>
</dbReference>
<dbReference type="EMBL" id="BFAA01012071">
    <property type="protein sequence ID" value="GCB79735.1"/>
    <property type="molecule type" value="Genomic_DNA"/>
</dbReference>
<gene>
    <name evidence="12" type="ORF">scyTo_0017947</name>
</gene>
<keyword evidence="3" id="KW-0812">Transmembrane</keyword>
<keyword evidence="4" id="KW-0732">Signal</keyword>
<protein>
    <recommendedName>
        <fullName evidence="11">Receptor ligand binding region domain-containing protein</fullName>
    </recommendedName>
</protein>
<evidence type="ECO:0000256" key="6">
    <source>
        <dbReference type="ARBA" id="ARBA00023040"/>
    </source>
</evidence>
<dbReference type="Proteomes" id="UP000288216">
    <property type="component" value="Unassembled WGS sequence"/>
</dbReference>
<dbReference type="PRINTS" id="PR00248">
    <property type="entry name" value="GPCRMGR"/>
</dbReference>
<sequence length="292" mass="32841">MTDCVLPLQISFGASSEELSDKKLYPNFLRTIPNDESQIEAIILLIQEFRWNWISVIGSSTDYGENGKRKVISRAAAVGICVASHGTIPQKASESKQEVINIIDNITNNRANVVVVFTNIQHAEYLFQIVVDMNITGKVWILSEAMSVQRILSEIPNIKRIGTVLGVAVMQGKMPGYKEFVLRDITAWNPGINQRVKYSDPQEERQECPADSFMPTFNQCVPCTSDGVRSLLRHSDWRVEFNVYSAVYAGARGLHQLLQCDSGECKKEGAHPWQVRKFPNAAFDLNKILLKH</sequence>
<accession>A0A401Q2X7</accession>
<keyword evidence="7" id="KW-0472">Membrane</keyword>
<dbReference type="Gene3D" id="3.40.50.2300">
    <property type="match status" value="2"/>
</dbReference>
<dbReference type="Pfam" id="PF01094">
    <property type="entry name" value="ANF_receptor"/>
    <property type="match status" value="1"/>
</dbReference>
<keyword evidence="5" id="KW-1133">Transmembrane helix</keyword>
<dbReference type="OMA" id="ESICGAY"/>
<dbReference type="PANTHER" id="PTHR24061">
    <property type="entry name" value="CALCIUM-SENSING RECEPTOR-RELATED"/>
    <property type="match status" value="1"/>
</dbReference>
<evidence type="ECO:0000256" key="4">
    <source>
        <dbReference type="ARBA" id="ARBA00022729"/>
    </source>
</evidence>
<keyword evidence="13" id="KW-1185">Reference proteome</keyword>
<evidence type="ECO:0000256" key="1">
    <source>
        <dbReference type="ARBA" id="ARBA00004651"/>
    </source>
</evidence>
<evidence type="ECO:0000256" key="5">
    <source>
        <dbReference type="ARBA" id="ARBA00022989"/>
    </source>
</evidence>
<dbReference type="OrthoDB" id="5984008at2759"/>
<dbReference type="FunFam" id="3.40.50.2300:FF:000016">
    <property type="entry name" value="Taste 1 receptor member 2"/>
    <property type="match status" value="1"/>
</dbReference>
<dbReference type="InterPro" id="IPR000068">
    <property type="entry name" value="GPCR_3_Ca_sens_rcpt-rel"/>
</dbReference>
<evidence type="ECO:0000256" key="2">
    <source>
        <dbReference type="ARBA" id="ARBA00022475"/>
    </source>
</evidence>
<dbReference type="STRING" id="75743.A0A401Q2X7"/>
<proteinExistence type="predicted"/>
<keyword evidence="10" id="KW-0807">Transducer</keyword>
<feature type="domain" description="Receptor ligand binding region" evidence="11">
    <location>
        <begin position="9"/>
        <end position="274"/>
    </location>
</feature>
<dbReference type="GO" id="GO:0005886">
    <property type="term" value="C:plasma membrane"/>
    <property type="evidence" value="ECO:0007669"/>
    <property type="project" value="UniProtKB-SubCell"/>
</dbReference>
<evidence type="ECO:0000256" key="3">
    <source>
        <dbReference type="ARBA" id="ARBA00022692"/>
    </source>
</evidence>
<reference evidence="12 13" key="1">
    <citation type="journal article" date="2018" name="Nat. Ecol. Evol.">
        <title>Shark genomes provide insights into elasmobranch evolution and the origin of vertebrates.</title>
        <authorList>
            <person name="Hara Y"/>
            <person name="Yamaguchi K"/>
            <person name="Onimaru K"/>
            <person name="Kadota M"/>
            <person name="Koyanagi M"/>
            <person name="Keeley SD"/>
            <person name="Tatsumi K"/>
            <person name="Tanaka K"/>
            <person name="Motone F"/>
            <person name="Kageyama Y"/>
            <person name="Nozu R"/>
            <person name="Adachi N"/>
            <person name="Nishimura O"/>
            <person name="Nakagawa R"/>
            <person name="Tanegashima C"/>
            <person name="Kiyatake I"/>
            <person name="Matsumoto R"/>
            <person name="Murakumo K"/>
            <person name="Nishida K"/>
            <person name="Terakita A"/>
            <person name="Kuratani S"/>
            <person name="Sato K"/>
            <person name="Hyodo S Kuraku.S."/>
        </authorList>
    </citation>
    <scope>NUCLEOTIDE SEQUENCE [LARGE SCALE GENOMIC DNA]</scope>
</reference>
<dbReference type="SUPFAM" id="SSF53822">
    <property type="entry name" value="Periplasmic binding protein-like I"/>
    <property type="match status" value="1"/>
</dbReference>
<evidence type="ECO:0000256" key="9">
    <source>
        <dbReference type="ARBA" id="ARBA00023180"/>
    </source>
</evidence>
<comment type="subcellular location">
    <subcellularLocation>
        <location evidence="1">Cell membrane</location>
        <topology evidence="1">Multi-pass membrane protein</topology>
    </subcellularLocation>
</comment>
<keyword evidence="6" id="KW-0297">G-protein coupled receptor</keyword>
<name>A0A401Q2X7_SCYTO</name>
<comment type="caution">
    <text evidence="12">The sequence shown here is derived from an EMBL/GenBank/DDBJ whole genome shotgun (WGS) entry which is preliminary data.</text>
</comment>
<keyword evidence="2" id="KW-1003">Cell membrane</keyword>
<dbReference type="PRINTS" id="PR00592">
    <property type="entry name" value="CASENSINGR"/>
</dbReference>
<dbReference type="InterPro" id="IPR028082">
    <property type="entry name" value="Peripla_BP_I"/>
</dbReference>